<dbReference type="GO" id="GO:0005886">
    <property type="term" value="C:plasma membrane"/>
    <property type="evidence" value="ECO:0007669"/>
    <property type="project" value="UniProtKB-SubCell"/>
</dbReference>
<keyword evidence="3" id="KW-0813">Transport</keyword>
<gene>
    <name evidence="9" type="ORF">ENQ20_10565</name>
</gene>
<dbReference type="InterPro" id="IPR007208">
    <property type="entry name" value="MrpF/PhaF-like"/>
</dbReference>
<dbReference type="PANTHER" id="PTHR34702:SF1">
    <property type="entry name" value="NA(+)_H(+) ANTIPORTER SUBUNIT F"/>
    <property type="match status" value="1"/>
</dbReference>
<dbReference type="EMBL" id="DSMG01000102">
    <property type="protein sequence ID" value="HDX31917.1"/>
    <property type="molecule type" value="Genomic_DNA"/>
</dbReference>
<evidence type="ECO:0000256" key="3">
    <source>
        <dbReference type="ARBA" id="ARBA00022448"/>
    </source>
</evidence>
<keyword evidence="5 8" id="KW-0812">Transmembrane</keyword>
<dbReference type="PANTHER" id="PTHR34702">
    <property type="entry name" value="NA(+)/H(+) ANTIPORTER SUBUNIT F1"/>
    <property type="match status" value="1"/>
</dbReference>
<accession>A0A7C1FG66</accession>
<feature type="transmembrane region" description="Helical" evidence="8">
    <location>
        <begin position="36"/>
        <end position="54"/>
    </location>
</feature>
<feature type="transmembrane region" description="Helical" evidence="8">
    <location>
        <begin position="60"/>
        <end position="80"/>
    </location>
</feature>
<feature type="transmembrane region" description="Helical" evidence="8">
    <location>
        <begin position="6"/>
        <end position="27"/>
    </location>
</feature>
<comment type="caution">
    <text evidence="9">The sequence shown here is derived from an EMBL/GenBank/DDBJ whole genome shotgun (WGS) entry which is preliminary data.</text>
</comment>
<evidence type="ECO:0000256" key="2">
    <source>
        <dbReference type="ARBA" id="ARBA00009212"/>
    </source>
</evidence>
<evidence type="ECO:0000313" key="9">
    <source>
        <dbReference type="EMBL" id="HDX31917.1"/>
    </source>
</evidence>
<dbReference type="AlphaFoldDB" id="A0A7C1FG66"/>
<evidence type="ECO:0000256" key="8">
    <source>
        <dbReference type="SAM" id="Phobius"/>
    </source>
</evidence>
<dbReference type="GO" id="GO:0015385">
    <property type="term" value="F:sodium:proton antiporter activity"/>
    <property type="evidence" value="ECO:0007669"/>
    <property type="project" value="TreeGrafter"/>
</dbReference>
<keyword evidence="4" id="KW-1003">Cell membrane</keyword>
<dbReference type="Pfam" id="PF04066">
    <property type="entry name" value="MrpF_PhaF"/>
    <property type="match status" value="1"/>
</dbReference>
<evidence type="ECO:0000256" key="1">
    <source>
        <dbReference type="ARBA" id="ARBA00004651"/>
    </source>
</evidence>
<keyword evidence="6 8" id="KW-1133">Transmembrane helix</keyword>
<evidence type="ECO:0000256" key="4">
    <source>
        <dbReference type="ARBA" id="ARBA00022475"/>
    </source>
</evidence>
<keyword evidence="7 8" id="KW-0472">Membrane</keyword>
<evidence type="ECO:0000256" key="5">
    <source>
        <dbReference type="ARBA" id="ARBA00022692"/>
    </source>
</evidence>
<sequence length="96" mass="10647">MTIDFWLEVLLAIMAFSLTICFVRLYLGPNPPNRTVAFDTITSHAIGIFALLAMRNKAPALLDAAIVTAVLGFVGTVMLARYIEQSNLQDWESDEE</sequence>
<evidence type="ECO:0000256" key="6">
    <source>
        <dbReference type="ARBA" id="ARBA00022989"/>
    </source>
</evidence>
<protein>
    <submittedName>
        <fullName evidence="9">Cation transporter</fullName>
    </submittedName>
</protein>
<comment type="subcellular location">
    <subcellularLocation>
        <location evidence="1">Cell membrane</location>
        <topology evidence="1">Multi-pass membrane protein</topology>
    </subcellularLocation>
</comment>
<organism evidence="9">
    <name type="scientific">Caldilinea aerophila</name>
    <dbReference type="NCBI Taxonomy" id="133453"/>
    <lineage>
        <taxon>Bacteria</taxon>
        <taxon>Bacillati</taxon>
        <taxon>Chloroflexota</taxon>
        <taxon>Caldilineae</taxon>
        <taxon>Caldilineales</taxon>
        <taxon>Caldilineaceae</taxon>
        <taxon>Caldilinea</taxon>
    </lineage>
</organism>
<proteinExistence type="inferred from homology"/>
<name>A0A7C1FG66_9CHLR</name>
<evidence type="ECO:0000256" key="7">
    <source>
        <dbReference type="ARBA" id="ARBA00023136"/>
    </source>
</evidence>
<reference evidence="9" key="1">
    <citation type="journal article" date="2020" name="mSystems">
        <title>Genome- and Community-Level Interaction Insights into Carbon Utilization and Element Cycling Functions of Hydrothermarchaeota in Hydrothermal Sediment.</title>
        <authorList>
            <person name="Zhou Z."/>
            <person name="Liu Y."/>
            <person name="Xu W."/>
            <person name="Pan J."/>
            <person name="Luo Z.H."/>
            <person name="Li M."/>
        </authorList>
    </citation>
    <scope>NUCLEOTIDE SEQUENCE [LARGE SCALE GENOMIC DNA]</scope>
    <source>
        <strain evidence="9">SpSt-289</strain>
    </source>
</reference>
<comment type="similarity">
    <text evidence="2">Belongs to the CPA3 antiporters (TC 2.A.63) subunit F family.</text>
</comment>